<dbReference type="NCBIfam" id="TIGR04154">
    <property type="entry name" value="archaeo_STT3"/>
    <property type="match status" value="1"/>
</dbReference>
<keyword evidence="10" id="KW-0479">Metal-binding</keyword>
<dbReference type="RefSeq" id="WP_229120227.1">
    <property type="nucleotide sequence ID" value="NZ_CP064791.1"/>
</dbReference>
<dbReference type="InterPro" id="IPR003674">
    <property type="entry name" value="Oligo_trans_STT3"/>
</dbReference>
<feature type="domain" description="AglB-like core" evidence="20">
    <location>
        <begin position="530"/>
        <end position="642"/>
    </location>
</feature>
<comment type="pathway">
    <text evidence="4">Protein modification; protein glycosylation.</text>
</comment>
<keyword evidence="11" id="KW-0460">Magnesium</keyword>
<evidence type="ECO:0000256" key="4">
    <source>
        <dbReference type="ARBA" id="ARBA00004922"/>
    </source>
</evidence>
<evidence type="ECO:0000256" key="3">
    <source>
        <dbReference type="ARBA" id="ARBA00004651"/>
    </source>
</evidence>
<dbReference type="Gene3D" id="3.40.50.12610">
    <property type="match status" value="1"/>
</dbReference>
<feature type="transmembrane region" description="Helical" evidence="18">
    <location>
        <begin position="21"/>
        <end position="39"/>
    </location>
</feature>
<feature type="transmembrane region" description="Helical" evidence="18">
    <location>
        <begin position="330"/>
        <end position="350"/>
    </location>
</feature>
<feature type="transmembrane region" description="Helical" evidence="18">
    <location>
        <begin position="426"/>
        <end position="444"/>
    </location>
</feature>
<gene>
    <name evidence="21" type="primary">aglS</name>
    <name evidence="21" type="ORF">HSEST_1437</name>
</gene>
<evidence type="ECO:0000256" key="16">
    <source>
        <dbReference type="ARBA" id="ARBA00034066"/>
    </source>
</evidence>
<dbReference type="Proteomes" id="UP000663292">
    <property type="component" value="Chromosome"/>
</dbReference>
<feature type="transmembrane region" description="Helical" evidence="18">
    <location>
        <begin position="148"/>
        <end position="166"/>
    </location>
</feature>
<proteinExistence type="inferred from homology"/>
<dbReference type="PANTHER" id="PTHR13872:SF1">
    <property type="entry name" value="DOLICHYL-DIPHOSPHOOLIGOSACCHARIDE--PROTEIN GLYCOSYLTRANSFERASE SUBUNIT STT3B"/>
    <property type="match status" value="1"/>
</dbReference>
<sequence>MSQEEGMSEELEEGIEWLSKWYHIPSVLALFVFALWARARTWSNFVVDGTVMFSGNDAWYHLRQVEYTVRHWPQTMPYDIWTNFPSGTSVSQFGTIYDQVVATVALIVGLGSPDQTTVRLTLLFAPAVIGAGIVPIAYYLGKRVGKNRFSGIAAALIVALSSGVLLRRSLVGFSDHQVAEAFTQALAALAIVVALQVADSEKPIWELILDRDVAGLRKPVGYGALAGVALALYMWTWPPGIVMVGIFGLYVTIQAIIDHLRGTSPEPMLLVSGVIFAVTAVLMLLPFDTFGIAPTNFSLLQVGLAAAGLVWSGFLAGLSRILDERSEPVWTYPIGAIGVLGAVSLGLFILSPGIADLMADQLVRVFGGIIGQDPTGAAATVGEIAALENPGDALYSWYGFVHIIAVVGVVLALARQTVTSNKRSELLFVSIWLAVAFSMTLTQVRFGYYLTVPVAVMAAYAIGTGFTYLSTAARRASTDVRPYQVMAVFTVLIVVMAPMVMATGDRGMPQDAVTQSNETYNSGPGGILGWDSSLEWMSENTPTVGNFADAGNNVSYWGEYAKTDDYEYEEGSYGVLSWWDYGHWITSEAERIPVANPFQQSATEAARFLLAQNESQADQVIGEMSDGENRDTRYVMVDWQMATGASKFSAPPAFVDGVSASDFVRTARVGNAGFYFYSQNYYDTMVNRLYRYHGSAQDPRPVVTNTVNTEETDFVETYQSLEEARQAARQSGGQVGGVGPNPAERVPALEHYRLVQVSDATVNPYQAAHSQLLRLFQYGLSPTRLGFDNRSIGLAAEPNPHYTKVFERVSGATIEGEGPAGANVTASVTMRMPNANDTFTYTQQAQVGENGQFSMTVPYASTGAGDWGPEDGYTNTSVRATGPYQLRTDLQTETGNGTEQLIMYNGTAHVTEGQVIGENDSASTVELSETVLTERDRNETDGNGTNSTDGNETDDGTGGNTTDDATSDLVDPRTVGVEQSPSARIAG</sequence>
<dbReference type="InterPro" id="IPR026410">
    <property type="entry name" value="OlisacTrfase_arch"/>
</dbReference>
<dbReference type="PANTHER" id="PTHR13872">
    <property type="entry name" value="DOLICHYL-DIPHOSPHOOLIGOSACCHARIDE--PROTEIN GLYCOSYLTRANSFERASE SUBUNIT"/>
    <property type="match status" value="1"/>
</dbReference>
<keyword evidence="14" id="KW-0464">Manganese</keyword>
<evidence type="ECO:0000256" key="11">
    <source>
        <dbReference type="ARBA" id="ARBA00022842"/>
    </source>
</evidence>
<evidence type="ECO:0000256" key="2">
    <source>
        <dbReference type="ARBA" id="ARBA00001946"/>
    </source>
</evidence>
<feature type="transmembrane region" description="Helical" evidence="18">
    <location>
        <begin position="269"/>
        <end position="287"/>
    </location>
</feature>
<feature type="domain" description="Archaeal glycosylation protein B peripheral" evidence="19">
    <location>
        <begin position="811"/>
        <end position="901"/>
    </location>
</feature>
<dbReference type="UniPathway" id="UPA00378"/>
<feature type="region of interest" description="Disordered" evidence="17">
    <location>
        <begin position="915"/>
        <end position="987"/>
    </location>
</feature>
<dbReference type="Pfam" id="PF22627">
    <property type="entry name" value="AglB_core-like"/>
    <property type="match status" value="1"/>
</dbReference>
<feature type="transmembrane region" description="Helical" evidence="18">
    <location>
        <begin position="120"/>
        <end position="141"/>
    </location>
</feature>
<evidence type="ECO:0000256" key="6">
    <source>
        <dbReference type="ARBA" id="ARBA00012602"/>
    </source>
</evidence>
<evidence type="ECO:0000256" key="15">
    <source>
        <dbReference type="ARBA" id="ARBA00030679"/>
    </source>
</evidence>
<comment type="cofactor">
    <cofactor evidence="1">
        <name>Mn(2+)</name>
        <dbReference type="ChEBI" id="CHEBI:29035"/>
    </cofactor>
</comment>
<dbReference type="Pfam" id="PF18079">
    <property type="entry name" value="AglB_L1"/>
    <property type="match status" value="1"/>
</dbReference>
<organism evidence="21 22">
    <name type="scientific">Halapricum desulfuricans</name>
    <dbReference type="NCBI Taxonomy" id="2841257"/>
    <lineage>
        <taxon>Archaea</taxon>
        <taxon>Methanobacteriati</taxon>
        <taxon>Methanobacteriota</taxon>
        <taxon>Stenosarchaea group</taxon>
        <taxon>Halobacteria</taxon>
        <taxon>Halobacteriales</taxon>
        <taxon>Haloarculaceae</taxon>
        <taxon>Halapricum</taxon>
    </lineage>
</organism>
<feature type="compositionally biased region" description="Low complexity" evidence="17">
    <location>
        <begin position="941"/>
        <end position="950"/>
    </location>
</feature>
<feature type="transmembrane region" description="Helical" evidence="18">
    <location>
        <begin position="395"/>
        <end position="414"/>
    </location>
</feature>
<feature type="transmembrane region" description="Helical" evidence="18">
    <location>
        <begin position="483"/>
        <end position="501"/>
    </location>
</feature>
<protein>
    <recommendedName>
        <fullName evidence="6">dolichyl-phosphooligosaccharide-protein glycotransferase</fullName>
        <ecNumber evidence="6">2.4.99.21</ecNumber>
    </recommendedName>
    <alternativeName>
        <fullName evidence="15">Oligosaccharyl transferase</fullName>
    </alternativeName>
</protein>
<keyword evidence="13 18" id="KW-0472">Membrane</keyword>
<evidence type="ECO:0000256" key="13">
    <source>
        <dbReference type="ARBA" id="ARBA00023136"/>
    </source>
</evidence>
<evidence type="ECO:0000256" key="5">
    <source>
        <dbReference type="ARBA" id="ARBA00010810"/>
    </source>
</evidence>
<feature type="compositionally biased region" description="Polar residues" evidence="17">
    <location>
        <begin position="920"/>
        <end position="931"/>
    </location>
</feature>
<name>A0A897NY01_9EURY</name>
<evidence type="ECO:0000256" key="1">
    <source>
        <dbReference type="ARBA" id="ARBA00001936"/>
    </source>
</evidence>
<evidence type="ECO:0000256" key="12">
    <source>
        <dbReference type="ARBA" id="ARBA00022989"/>
    </source>
</evidence>
<evidence type="ECO:0000256" key="17">
    <source>
        <dbReference type="SAM" id="MobiDB-lite"/>
    </source>
</evidence>
<evidence type="ECO:0000313" key="22">
    <source>
        <dbReference type="Proteomes" id="UP000663292"/>
    </source>
</evidence>
<keyword evidence="9 18" id="KW-0812">Transmembrane</keyword>
<evidence type="ECO:0000256" key="9">
    <source>
        <dbReference type="ARBA" id="ARBA00022692"/>
    </source>
</evidence>
<feature type="transmembrane region" description="Helical" evidence="18">
    <location>
        <begin position="299"/>
        <end position="318"/>
    </location>
</feature>
<evidence type="ECO:0000256" key="14">
    <source>
        <dbReference type="ARBA" id="ARBA00023211"/>
    </source>
</evidence>
<dbReference type="InterPro" id="IPR041154">
    <property type="entry name" value="AglB_P1"/>
</dbReference>
<feature type="transmembrane region" description="Helical" evidence="18">
    <location>
        <begin position="178"/>
        <end position="198"/>
    </location>
</feature>
<accession>A0A897NY01</accession>
<evidence type="ECO:0000259" key="19">
    <source>
        <dbReference type="Pfam" id="PF18079"/>
    </source>
</evidence>
<dbReference type="GeneID" id="68858074"/>
<dbReference type="EMBL" id="CP064791">
    <property type="protein sequence ID" value="QSG14966.1"/>
    <property type="molecule type" value="Genomic_DNA"/>
</dbReference>
<comment type="cofactor">
    <cofactor evidence="2">
        <name>Mg(2+)</name>
        <dbReference type="ChEBI" id="CHEBI:18420"/>
    </cofactor>
</comment>
<dbReference type="EC" id="2.4.99.21" evidence="6"/>
<evidence type="ECO:0000256" key="7">
    <source>
        <dbReference type="ARBA" id="ARBA00022676"/>
    </source>
</evidence>
<feature type="transmembrane region" description="Helical" evidence="18">
    <location>
        <begin position="241"/>
        <end position="257"/>
    </location>
</feature>
<comment type="subcellular location">
    <subcellularLocation>
        <location evidence="3">Cell membrane</location>
        <topology evidence="3">Multi-pass membrane protein</topology>
    </subcellularLocation>
</comment>
<evidence type="ECO:0000256" key="10">
    <source>
        <dbReference type="ARBA" id="ARBA00022723"/>
    </source>
</evidence>
<evidence type="ECO:0000256" key="8">
    <source>
        <dbReference type="ARBA" id="ARBA00022679"/>
    </source>
</evidence>
<reference evidence="21 22" key="1">
    <citation type="submission" date="2020-11" db="EMBL/GenBank/DDBJ databases">
        <title>Carbohydrate-dependent, anaerobic sulfur respiration: A novel catabolism in halophilic archaea.</title>
        <authorList>
            <person name="Sorokin D.Y."/>
            <person name="Messina E."/>
            <person name="Smedile F."/>
            <person name="La Cono V."/>
            <person name="Hallsworth J.E."/>
            <person name="Yakimov M.M."/>
        </authorList>
    </citation>
    <scope>NUCLEOTIDE SEQUENCE [LARGE SCALE GENOMIC DNA]</scope>
    <source>
        <strain evidence="21 22">HSR-Est</strain>
    </source>
</reference>
<dbReference type="GO" id="GO:0005886">
    <property type="term" value="C:plasma membrane"/>
    <property type="evidence" value="ECO:0007669"/>
    <property type="project" value="UniProtKB-SubCell"/>
</dbReference>
<keyword evidence="7 21" id="KW-0328">Glycosyltransferase</keyword>
<dbReference type="Gene3D" id="2.60.40.3390">
    <property type="match status" value="1"/>
</dbReference>
<comment type="catalytic activity">
    <reaction evidence="16">
        <text>an archaeal dolichyl phosphooligosaccharide + [protein]-L-asparagine = an archaeal dolichyl phosphate + a glycoprotein with the oligosaccharide chain attached by N-beta-D-glycosyl linkage to a protein L-asparagine.</text>
        <dbReference type="EC" id="2.4.99.21"/>
    </reaction>
</comment>
<keyword evidence="8 21" id="KW-0808">Transferase</keyword>
<evidence type="ECO:0000313" key="21">
    <source>
        <dbReference type="EMBL" id="QSG14966.1"/>
    </source>
</evidence>
<dbReference type="GO" id="GO:0004576">
    <property type="term" value="F:oligosaccharyl transferase activity"/>
    <property type="evidence" value="ECO:0007669"/>
    <property type="project" value="InterPro"/>
</dbReference>
<comment type="similarity">
    <text evidence="5">Belongs to the STT3 family.</text>
</comment>
<feature type="compositionally biased region" description="Polar residues" evidence="17">
    <location>
        <begin position="977"/>
        <end position="987"/>
    </location>
</feature>
<dbReference type="AlphaFoldDB" id="A0A897NY01"/>
<keyword evidence="22" id="KW-1185">Reference proteome</keyword>
<dbReference type="GO" id="GO:0046872">
    <property type="term" value="F:metal ion binding"/>
    <property type="evidence" value="ECO:0007669"/>
    <property type="project" value="UniProtKB-KW"/>
</dbReference>
<keyword evidence="12 18" id="KW-1133">Transmembrane helix</keyword>
<feature type="transmembrane region" description="Helical" evidence="18">
    <location>
        <begin position="450"/>
        <end position="471"/>
    </location>
</feature>
<evidence type="ECO:0000256" key="18">
    <source>
        <dbReference type="SAM" id="Phobius"/>
    </source>
</evidence>
<evidence type="ECO:0000259" key="20">
    <source>
        <dbReference type="Pfam" id="PF22627"/>
    </source>
</evidence>
<dbReference type="InterPro" id="IPR054479">
    <property type="entry name" value="AglB-like_core"/>
</dbReference>